<dbReference type="AlphaFoldDB" id="A0A7W9GKV2"/>
<keyword evidence="3" id="KW-1185">Reference proteome</keyword>
<gene>
    <name evidence="2" type="ORF">HD601_000126</name>
</gene>
<keyword evidence="1" id="KW-0732">Signal</keyword>
<proteinExistence type="predicted"/>
<organism evidence="2 3">
    <name type="scientific">Jiangella mangrovi</name>
    <dbReference type="NCBI Taxonomy" id="1524084"/>
    <lineage>
        <taxon>Bacteria</taxon>
        <taxon>Bacillati</taxon>
        <taxon>Actinomycetota</taxon>
        <taxon>Actinomycetes</taxon>
        <taxon>Jiangellales</taxon>
        <taxon>Jiangellaceae</taxon>
        <taxon>Jiangella</taxon>
    </lineage>
</organism>
<feature type="chain" id="PRO_5031414214" evidence="1">
    <location>
        <begin position="27"/>
        <end position="310"/>
    </location>
</feature>
<comment type="caution">
    <text evidence="2">The sequence shown here is derived from an EMBL/GenBank/DDBJ whole genome shotgun (WGS) entry which is preliminary data.</text>
</comment>
<evidence type="ECO:0000256" key="1">
    <source>
        <dbReference type="SAM" id="SignalP"/>
    </source>
</evidence>
<name>A0A7W9GKV2_9ACTN</name>
<dbReference type="Proteomes" id="UP000542813">
    <property type="component" value="Unassembled WGS sequence"/>
</dbReference>
<evidence type="ECO:0000313" key="3">
    <source>
        <dbReference type="Proteomes" id="UP000542813"/>
    </source>
</evidence>
<dbReference type="EMBL" id="JACHMM010000001">
    <property type="protein sequence ID" value="MBB5785551.1"/>
    <property type="molecule type" value="Genomic_DNA"/>
</dbReference>
<accession>A0A7W9GKV2</accession>
<feature type="signal peptide" evidence="1">
    <location>
        <begin position="1"/>
        <end position="26"/>
    </location>
</feature>
<reference evidence="2 3" key="1">
    <citation type="submission" date="2020-08" db="EMBL/GenBank/DDBJ databases">
        <title>Sequencing the genomes of 1000 actinobacteria strains.</title>
        <authorList>
            <person name="Klenk H.-P."/>
        </authorList>
    </citation>
    <scope>NUCLEOTIDE SEQUENCE [LARGE SCALE GENOMIC DNA]</scope>
    <source>
        <strain evidence="2 3">DSM 102122</strain>
    </source>
</reference>
<dbReference type="RefSeq" id="WP_184818371.1">
    <property type="nucleotide sequence ID" value="NZ_JACHMM010000001.1"/>
</dbReference>
<sequence length="310" mass="32942">MRRRLLTLAAALVAVTAAGLSLPAQAEETAEAANATPVVNSLIFGGVGSNISYSAIWDRGLPDRLLIDPDQSVRVTAFFAPSGTTDGVHAGTPVTYRWYYWCAEGKEYLTDPVEDFIPGIPGWSPVQGPTWPTLAVDATLTVPEHCKAKSLYPDDNIGRFNIEFRGTGSQYSASGPHVLNAPLTMPEFELDANGDVVLYSIVSEDEVQVIQETGNWLDTAGNTVRYFFTACEPAREFRDFLLGQGASLGGLATSSAPLQTLVEEGALAAVEETGGQDVAVSMNATKWALMSGPDLAQIFGDDPGSSMCGV</sequence>
<protein>
    <submittedName>
        <fullName evidence="2">Uncharacterized protein</fullName>
    </submittedName>
</protein>
<evidence type="ECO:0000313" key="2">
    <source>
        <dbReference type="EMBL" id="MBB5785551.1"/>
    </source>
</evidence>